<dbReference type="GO" id="GO:0007140">
    <property type="term" value="P:male meiotic nuclear division"/>
    <property type="evidence" value="ECO:0007669"/>
    <property type="project" value="TreeGrafter"/>
</dbReference>
<dbReference type="STRING" id="42514.ENSPNAP00000000811"/>
<accession>A0A3B4BQK4</accession>
<name>A0A3B4BQK4_PYGNA</name>
<reference evidence="2" key="2">
    <citation type="submission" date="2025-08" db="UniProtKB">
        <authorList>
            <consortium name="Ensembl"/>
        </authorList>
    </citation>
    <scope>IDENTIFICATION</scope>
</reference>
<evidence type="ECO:0000256" key="1">
    <source>
        <dbReference type="SAM" id="MobiDB-lite"/>
    </source>
</evidence>
<dbReference type="GO" id="GO:0007143">
    <property type="term" value="P:female meiotic nuclear division"/>
    <property type="evidence" value="ECO:0007669"/>
    <property type="project" value="TreeGrafter"/>
</dbReference>
<dbReference type="GO" id="GO:0000779">
    <property type="term" value="C:condensed chromosome, centromeric region"/>
    <property type="evidence" value="ECO:0007669"/>
    <property type="project" value="TreeGrafter"/>
</dbReference>
<dbReference type="Ensembl" id="ENSPNAT00000013219.2">
    <property type="protein sequence ID" value="ENSPNAP00000000811.2"/>
    <property type="gene ID" value="ENSPNAG00000000437.2"/>
</dbReference>
<keyword evidence="3" id="KW-1185">Reference proteome</keyword>
<reference evidence="2 3" key="1">
    <citation type="submission" date="2020-10" db="EMBL/GenBank/DDBJ databases">
        <title>Pygocentrus nattereri (red-bellied piranha) genome, fPygNat1, primary haplotype.</title>
        <authorList>
            <person name="Myers G."/>
            <person name="Meyer A."/>
            <person name="Karagic N."/>
            <person name="Pippel M."/>
            <person name="Winkler S."/>
            <person name="Tracey A."/>
            <person name="Wood J."/>
            <person name="Formenti G."/>
            <person name="Howe K."/>
            <person name="Fedrigo O."/>
            <person name="Jarvis E.D."/>
        </authorList>
    </citation>
    <scope>NUCLEOTIDE SEQUENCE [LARGE SCALE GENOMIC DNA]</scope>
</reference>
<feature type="compositionally biased region" description="Basic residues" evidence="1">
    <location>
        <begin position="98"/>
        <end position="107"/>
    </location>
</feature>
<dbReference type="GeneTree" id="ENSGT00530000063859"/>
<protein>
    <submittedName>
        <fullName evidence="2">Synaptonemal complex protein 2</fullName>
    </submittedName>
</protein>
<dbReference type="GO" id="GO:0000800">
    <property type="term" value="C:lateral element"/>
    <property type="evidence" value="ECO:0007669"/>
    <property type="project" value="TreeGrafter"/>
</dbReference>
<dbReference type="OMA" id="IFSSQMC"/>
<feature type="compositionally biased region" description="Polar residues" evidence="1">
    <location>
        <begin position="277"/>
        <end position="295"/>
    </location>
</feature>
<reference evidence="2" key="3">
    <citation type="submission" date="2025-09" db="UniProtKB">
        <authorList>
            <consortium name="Ensembl"/>
        </authorList>
    </citation>
    <scope>IDENTIFICATION</scope>
</reference>
<organism evidence="2 3">
    <name type="scientific">Pygocentrus nattereri</name>
    <name type="common">Red-bellied piranha</name>
    <dbReference type="NCBI Taxonomy" id="42514"/>
    <lineage>
        <taxon>Eukaryota</taxon>
        <taxon>Metazoa</taxon>
        <taxon>Chordata</taxon>
        <taxon>Craniata</taxon>
        <taxon>Vertebrata</taxon>
        <taxon>Euteleostomi</taxon>
        <taxon>Actinopterygii</taxon>
        <taxon>Neopterygii</taxon>
        <taxon>Teleostei</taxon>
        <taxon>Ostariophysi</taxon>
        <taxon>Characiformes</taxon>
        <taxon>Characoidei</taxon>
        <taxon>Pygocentrus</taxon>
    </lineage>
</organism>
<dbReference type="AlphaFoldDB" id="A0A3B4BQK4"/>
<evidence type="ECO:0000313" key="3">
    <source>
        <dbReference type="Proteomes" id="UP001501920"/>
    </source>
</evidence>
<feature type="compositionally biased region" description="Basic and acidic residues" evidence="1">
    <location>
        <begin position="203"/>
        <end position="212"/>
    </location>
</feature>
<proteinExistence type="predicted"/>
<evidence type="ECO:0000313" key="2">
    <source>
        <dbReference type="Ensembl" id="ENSPNAP00000000811.2"/>
    </source>
</evidence>
<feature type="compositionally biased region" description="Low complexity" evidence="1">
    <location>
        <begin position="1"/>
        <end position="18"/>
    </location>
</feature>
<dbReference type="PANTHER" id="PTHR15607">
    <property type="entry name" value="SYNAPTONEMAL COMPLEX PROTEIN-RELATED"/>
    <property type="match status" value="1"/>
</dbReference>
<feature type="region of interest" description="Disordered" evidence="1">
    <location>
        <begin position="555"/>
        <end position="666"/>
    </location>
</feature>
<dbReference type="PANTHER" id="PTHR15607:SF12">
    <property type="entry name" value="SYNAPTONEMAL COMPLEX PROTEIN 2"/>
    <property type="match status" value="1"/>
</dbReference>
<feature type="compositionally biased region" description="Basic and acidic residues" evidence="1">
    <location>
        <begin position="325"/>
        <end position="347"/>
    </location>
</feature>
<feature type="compositionally biased region" description="Polar residues" evidence="1">
    <location>
        <begin position="189"/>
        <end position="202"/>
    </location>
</feature>
<sequence length="873" mass="97560">MSRIESSVLSNSTTLSNSAKKCPRAKPTGRNVKKHLFSDTDTENMTDVSWLKSANRRPKPKVADYTRQPVKPSLPPADTTFETPNIPLPSPKAAKVLPKPKRKRQKNKTNQDVASRKPTGRPQRTAAQTRSYREPSDSGSESETDEPPPAKKLIIKQTETPLRRYVQAGEQAENKDKTSCKAALEQTVRENNQANSKASQKVMQEKTEREPPSPEQSKKKKKTPTSMESSKGQKDSLASKIASFCISPPSTKMRYGGKSSVLPRSPLTPLDPLSSKLVVSQPKNTQKKPSVQATRQAEKKEKVLSDVMDQPDEQKKRRRQTITHSDAENKLMEKKGVGKLSSREQSKSKKTPAPQESAKEERESWATKLASLCPSPFSVERMRSAETSAALTRSPITPLRFPSFSPVAAVSPPLELPAHIQGIQASSFYRTSVGQSSVSLPLPPPVTPNAKKQNAPGICRDAQLSPMPCMAQPLIASTGRETLAHSSLLNSPDLEEDLRGFLSDASHRGLHASIDKESVISLVTLSQSSHRSVNSIAMICTNLEKTPECRNLGSKTEKAEFVSGPASHRKRHSSCKSTSLSDIEDSEEGETKVVPSELAIKMRPRKLFKPNDKPWHKKKGFKQPKEEQSSSEEEEKNESEIRRRPAGVTKKSSHSPQSRSPSATVEDVEMCSTVLSNVVSSCWEAGVEADIDLPRSEISTSQEMGFVCRQFSTELKRKFENRSRRMDLFTKQSIKAFKQHVSSISMQVHKYRSQSLEKVKGVLMDEIKNLEQDDTALRTMEEELASYWKKQVLAFHAYQEGGTRRLHNLKSAIETNVLHSLEYEEQIFSSQMCLMKRDMKSVQDRLFKQMQEEELLSVRRGLQTLFLPDVAMF</sequence>
<feature type="region of interest" description="Disordered" evidence="1">
    <location>
        <begin position="1"/>
        <end position="365"/>
    </location>
</feature>
<dbReference type="Proteomes" id="UP001501920">
    <property type="component" value="Chromosome 9"/>
</dbReference>
<dbReference type="InterPro" id="IPR024835">
    <property type="entry name" value="SYCP2-like"/>
</dbReference>